<organism evidence="6 7">
    <name type="scientific">Georgenia halophila</name>
    <dbReference type="NCBI Taxonomy" id="620889"/>
    <lineage>
        <taxon>Bacteria</taxon>
        <taxon>Bacillati</taxon>
        <taxon>Actinomycetota</taxon>
        <taxon>Actinomycetes</taxon>
        <taxon>Micrococcales</taxon>
        <taxon>Bogoriellaceae</taxon>
        <taxon>Georgenia</taxon>
    </lineage>
</organism>
<keyword evidence="2" id="KW-0560">Oxidoreductase</keyword>
<keyword evidence="7" id="KW-1185">Reference proteome</keyword>
<reference evidence="7" key="1">
    <citation type="journal article" date="2019" name="Int. J. Syst. Evol. Microbiol.">
        <title>The Global Catalogue of Microorganisms (GCM) 10K type strain sequencing project: providing services to taxonomists for standard genome sequencing and annotation.</title>
        <authorList>
            <consortium name="The Broad Institute Genomics Platform"/>
            <consortium name="The Broad Institute Genome Sequencing Center for Infectious Disease"/>
            <person name="Wu L."/>
            <person name="Ma J."/>
        </authorList>
    </citation>
    <scope>NUCLEOTIDE SEQUENCE [LARGE SCALE GENOMIC DNA]</scope>
    <source>
        <strain evidence="7">JCM 17810</strain>
    </source>
</reference>
<dbReference type="PANTHER" id="PTHR22981:SF7">
    <property type="entry name" value="3-HYDROXYISOBUTYRATE DEHYDROGENASE, MITOCHONDRIAL"/>
    <property type="match status" value="1"/>
</dbReference>
<dbReference type="Proteomes" id="UP001500622">
    <property type="component" value="Unassembled WGS sequence"/>
</dbReference>
<dbReference type="Pfam" id="PF03446">
    <property type="entry name" value="NAD_binding_2"/>
    <property type="match status" value="1"/>
</dbReference>
<evidence type="ECO:0000256" key="3">
    <source>
        <dbReference type="ARBA" id="ARBA00023027"/>
    </source>
</evidence>
<dbReference type="PANTHER" id="PTHR22981">
    <property type="entry name" value="3-HYDROXYISOBUTYRATE DEHYDROGENASE-RELATED"/>
    <property type="match status" value="1"/>
</dbReference>
<protein>
    <submittedName>
        <fullName evidence="6">NAD(P)-dependent oxidoreductase</fullName>
    </submittedName>
</protein>
<dbReference type="Pfam" id="PF14833">
    <property type="entry name" value="NAD_binding_11"/>
    <property type="match status" value="1"/>
</dbReference>
<dbReference type="InterPro" id="IPR013328">
    <property type="entry name" value="6PGD_dom2"/>
</dbReference>
<evidence type="ECO:0000313" key="7">
    <source>
        <dbReference type="Proteomes" id="UP001500622"/>
    </source>
</evidence>
<sequence length="310" mass="32286">MTRRETEPERGQMARPEGERVGFVGLGTMGTPMVTRLVRAGYDVVLHDADPARTTQLADELAGAGTVAAATDPGDLASCTVIVTMLPTSTVVRSVLLDDGALRIPLGPGAVVVDMSSSDPTETVETGRMLAAHEVVMVDAPVSGARERAAAGTLAIMLGSDDEAAAERAIPVVETMSRSVYRTGKLGTGHAMKALNNFVAGAAFAATSEALTAGMRFGLDPQVMVDVLDDSTGQSFITSHVLGPHVVEGRFASGFSLPLLTKDVRIAHELQGAVGHHAPVCDAVTTALGGALDALGDVDHTEAFRFWQER</sequence>
<dbReference type="InterPro" id="IPR002204">
    <property type="entry name" value="3-OH-isobutyrate_DH-rel_CS"/>
</dbReference>
<dbReference type="Gene3D" id="1.10.1040.10">
    <property type="entry name" value="N-(1-d-carboxylethyl)-l-norvaline Dehydrogenase, domain 2"/>
    <property type="match status" value="1"/>
</dbReference>
<feature type="domain" description="6-phosphogluconate dehydrogenase NADP-binding" evidence="4">
    <location>
        <begin position="20"/>
        <end position="182"/>
    </location>
</feature>
<dbReference type="InterPro" id="IPR036291">
    <property type="entry name" value="NAD(P)-bd_dom_sf"/>
</dbReference>
<dbReference type="SUPFAM" id="SSF51735">
    <property type="entry name" value="NAD(P)-binding Rossmann-fold domains"/>
    <property type="match status" value="1"/>
</dbReference>
<comment type="similarity">
    <text evidence="1">Belongs to the HIBADH-related family.</text>
</comment>
<feature type="domain" description="3-hydroxyisobutyrate dehydrogenase-like NAD-binding" evidence="5">
    <location>
        <begin position="187"/>
        <end position="306"/>
    </location>
</feature>
<dbReference type="PROSITE" id="PS00895">
    <property type="entry name" value="3_HYDROXYISOBUT_DH"/>
    <property type="match status" value="1"/>
</dbReference>
<comment type="caution">
    <text evidence="6">The sequence shown here is derived from an EMBL/GenBank/DDBJ whole genome shotgun (WGS) entry which is preliminary data.</text>
</comment>
<evidence type="ECO:0000256" key="2">
    <source>
        <dbReference type="ARBA" id="ARBA00023002"/>
    </source>
</evidence>
<dbReference type="InterPro" id="IPR029154">
    <property type="entry name" value="HIBADH-like_NADP-bd"/>
</dbReference>
<accession>A0ABP8LL57</accession>
<gene>
    <name evidence="6" type="ORF">GCM10023169_35350</name>
</gene>
<evidence type="ECO:0000259" key="5">
    <source>
        <dbReference type="Pfam" id="PF14833"/>
    </source>
</evidence>
<proteinExistence type="inferred from homology"/>
<evidence type="ECO:0000313" key="6">
    <source>
        <dbReference type="EMBL" id="GAA4431127.1"/>
    </source>
</evidence>
<dbReference type="InterPro" id="IPR006115">
    <property type="entry name" value="6PGDH_NADP-bd"/>
</dbReference>
<dbReference type="SUPFAM" id="SSF48179">
    <property type="entry name" value="6-phosphogluconate dehydrogenase C-terminal domain-like"/>
    <property type="match status" value="1"/>
</dbReference>
<evidence type="ECO:0000259" key="4">
    <source>
        <dbReference type="Pfam" id="PF03446"/>
    </source>
</evidence>
<name>A0ABP8LL57_9MICO</name>
<dbReference type="InterPro" id="IPR008927">
    <property type="entry name" value="6-PGluconate_DH-like_C_sf"/>
</dbReference>
<dbReference type="Gene3D" id="3.40.50.720">
    <property type="entry name" value="NAD(P)-binding Rossmann-like Domain"/>
    <property type="match status" value="1"/>
</dbReference>
<dbReference type="EMBL" id="BAABGN010000013">
    <property type="protein sequence ID" value="GAA4431127.1"/>
    <property type="molecule type" value="Genomic_DNA"/>
</dbReference>
<evidence type="ECO:0000256" key="1">
    <source>
        <dbReference type="ARBA" id="ARBA00009080"/>
    </source>
</evidence>
<keyword evidence="3" id="KW-0520">NAD</keyword>
<dbReference type="InterPro" id="IPR015815">
    <property type="entry name" value="HIBADH-related"/>
</dbReference>
<dbReference type="PIRSF" id="PIRSF000103">
    <property type="entry name" value="HIBADH"/>
    <property type="match status" value="1"/>
</dbReference>